<dbReference type="Proteomes" id="UP000031036">
    <property type="component" value="Unassembled WGS sequence"/>
</dbReference>
<evidence type="ECO:0000313" key="2">
    <source>
        <dbReference type="EMBL" id="KHN84651.1"/>
    </source>
</evidence>
<protein>
    <submittedName>
        <fullName evidence="2">Uncharacterized protein</fullName>
    </submittedName>
</protein>
<dbReference type="EMBL" id="JPKZ01000906">
    <property type="protein sequence ID" value="KHN84651.1"/>
    <property type="molecule type" value="Genomic_DNA"/>
</dbReference>
<organism evidence="2 3">
    <name type="scientific">Toxocara canis</name>
    <name type="common">Canine roundworm</name>
    <dbReference type="NCBI Taxonomy" id="6265"/>
    <lineage>
        <taxon>Eukaryota</taxon>
        <taxon>Metazoa</taxon>
        <taxon>Ecdysozoa</taxon>
        <taxon>Nematoda</taxon>
        <taxon>Chromadorea</taxon>
        <taxon>Rhabditida</taxon>
        <taxon>Spirurina</taxon>
        <taxon>Ascaridomorpha</taxon>
        <taxon>Ascaridoidea</taxon>
        <taxon>Toxocaridae</taxon>
        <taxon>Toxocara</taxon>
    </lineage>
</organism>
<evidence type="ECO:0000313" key="3">
    <source>
        <dbReference type="Proteomes" id="UP000031036"/>
    </source>
</evidence>
<feature type="transmembrane region" description="Helical" evidence="1">
    <location>
        <begin position="36"/>
        <end position="60"/>
    </location>
</feature>
<proteinExistence type="predicted"/>
<name>A0A0B2VMC9_TOXCA</name>
<keyword evidence="1" id="KW-1133">Transmembrane helix</keyword>
<keyword evidence="1" id="KW-0472">Membrane</keyword>
<keyword evidence="3" id="KW-1185">Reference proteome</keyword>
<comment type="caution">
    <text evidence="2">The sequence shown here is derived from an EMBL/GenBank/DDBJ whole genome shotgun (WGS) entry which is preliminary data.</text>
</comment>
<evidence type="ECO:0000256" key="1">
    <source>
        <dbReference type="SAM" id="Phobius"/>
    </source>
</evidence>
<keyword evidence="1" id="KW-0812">Transmembrane</keyword>
<accession>A0A0B2VMC9</accession>
<reference evidence="2 3" key="1">
    <citation type="submission" date="2014-11" db="EMBL/GenBank/DDBJ databases">
        <title>Genetic blueprint of the zoonotic pathogen Toxocara canis.</title>
        <authorList>
            <person name="Zhu X.-Q."/>
            <person name="Korhonen P.K."/>
            <person name="Cai H."/>
            <person name="Young N.D."/>
            <person name="Nejsum P."/>
            <person name="von Samson-Himmelstjerna G."/>
            <person name="Boag P.R."/>
            <person name="Tan P."/>
            <person name="Li Q."/>
            <person name="Min J."/>
            <person name="Yang Y."/>
            <person name="Wang X."/>
            <person name="Fang X."/>
            <person name="Hall R.S."/>
            <person name="Hofmann A."/>
            <person name="Sternberg P.W."/>
            <person name="Jex A.R."/>
            <person name="Gasser R.B."/>
        </authorList>
    </citation>
    <scope>NUCLEOTIDE SEQUENCE [LARGE SCALE GENOMIC DNA]</scope>
    <source>
        <strain evidence="2">PN_DK_2014</strain>
    </source>
</reference>
<gene>
    <name evidence="2" type="ORF">Tcan_11424</name>
</gene>
<sequence>MAVIGNVILQEVQQTDGTIRPVVASPLLYGPTTTPLIWVAVGVVLSAALFIISYALRCLYMRRITERMDHHLSRFAPRIPVVVDMTKSNRSKDDIYAIPEPSMNALPSYYEIIQESPTFHIDKNSSDCYDNKQFVMKE</sequence>
<dbReference type="AlphaFoldDB" id="A0A0B2VMC9"/>